<organism evidence="2 3">
    <name type="scientific">candidate division WOR-1 bacterium DG_54_3</name>
    <dbReference type="NCBI Taxonomy" id="1703775"/>
    <lineage>
        <taxon>Bacteria</taxon>
        <taxon>Bacillati</taxon>
        <taxon>Saganbacteria</taxon>
    </lineage>
</organism>
<dbReference type="AlphaFoldDB" id="A0A0S7XP71"/>
<evidence type="ECO:0000259" key="1">
    <source>
        <dbReference type="Pfam" id="PF13472"/>
    </source>
</evidence>
<dbReference type="Pfam" id="PF13472">
    <property type="entry name" value="Lipase_GDSL_2"/>
    <property type="match status" value="1"/>
</dbReference>
<accession>A0A0S7XP71</accession>
<evidence type="ECO:0000313" key="2">
    <source>
        <dbReference type="EMBL" id="KPJ64218.1"/>
    </source>
</evidence>
<gene>
    <name evidence="2" type="ORF">AMJ44_13170</name>
</gene>
<dbReference type="Proteomes" id="UP000051861">
    <property type="component" value="Unassembled WGS sequence"/>
</dbReference>
<comment type="caution">
    <text evidence="2">The sequence shown here is derived from an EMBL/GenBank/DDBJ whole genome shotgun (WGS) entry which is preliminary data.</text>
</comment>
<feature type="domain" description="SGNH hydrolase-type esterase" evidence="1">
    <location>
        <begin position="5"/>
        <end position="161"/>
    </location>
</feature>
<dbReference type="SUPFAM" id="SSF52266">
    <property type="entry name" value="SGNH hydrolase"/>
    <property type="match status" value="1"/>
</dbReference>
<dbReference type="Gene3D" id="3.40.50.1110">
    <property type="entry name" value="SGNH hydrolase"/>
    <property type="match status" value="1"/>
</dbReference>
<protein>
    <recommendedName>
        <fullName evidence="1">SGNH hydrolase-type esterase domain-containing protein</fullName>
    </recommendedName>
</protein>
<proteinExistence type="predicted"/>
<reference evidence="2 3" key="1">
    <citation type="journal article" date="2015" name="Microbiome">
        <title>Genomic resolution of linkages in carbon, nitrogen, and sulfur cycling among widespread estuary sediment bacteria.</title>
        <authorList>
            <person name="Baker B.J."/>
            <person name="Lazar C.S."/>
            <person name="Teske A.P."/>
            <person name="Dick G.J."/>
        </authorList>
    </citation>
    <scope>NUCLEOTIDE SEQUENCE [LARGE SCALE GENOMIC DNA]</scope>
    <source>
        <strain evidence="2">DG_54_3</strain>
    </source>
</reference>
<name>A0A0S7XP71_UNCSA</name>
<dbReference type="InterPro" id="IPR036514">
    <property type="entry name" value="SGNH_hydro_sf"/>
</dbReference>
<evidence type="ECO:0000313" key="3">
    <source>
        <dbReference type="Proteomes" id="UP000051861"/>
    </source>
</evidence>
<dbReference type="EMBL" id="LIZX01000193">
    <property type="protein sequence ID" value="KPJ64218.1"/>
    <property type="molecule type" value="Genomic_DNA"/>
</dbReference>
<sequence length="235" mass="26590">MKIIFYGDSLTEGRPGVSFFKNLQAQLEGHELINYGKGGDTVTSLYQRIIRDDLALPSDLAFLWIGTNDVLAKVSPSIKNYLNPPCARDHEEFADYYKMTLDALCPKSKKLIAVSPLFIGEDLSNEWNRELEELANIIRRLSKSHKNTEYLDLRRIFVKELASKKPSNYVLKSPVRLMVDLALDSPEKVNKKSAERGLCFTLDGIHLNGQGAEIVAHAFYSLVLPENRFAHSINF</sequence>
<dbReference type="PATRIC" id="fig|1703775.3.peg.1802"/>
<dbReference type="InterPro" id="IPR013830">
    <property type="entry name" value="SGNH_hydro"/>
</dbReference>